<name>A7I191_CAMHC</name>
<dbReference type="OrthoDB" id="5453731at2"/>
<dbReference type="GO" id="GO:0005886">
    <property type="term" value="C:plasma membrane"/>
    <property type="evidence" value="ECO:0007669"/>
    <property type="project" value="TreeGrafter"/>
</dbReference>
<accession>A7I191</accession>
<dbReference type="Proteomes" id="UP000002407">
    <property type="component" value="Chromosome"/>
</dbReference>
<keyword evidence="6 8" id="KW-0472">Membrane</keyword>
<comment type="similarity">
    <text evidence="2 7">Belongs to the sodium:solute symporter (SSF) (TC 2.A.21) family.</text>
</comment>
<dbReference type="STRING" id="360107.CHAB381_0701"/>
<feature type="transmembrane region" description="Helical" evidence="8">
    <location>
        <begin position="246"/>
        <end position="270"/>
    </location>
</feature>
<evidence type="ECO:0000256" key="3">
    <source>
        <dbReference type="ARBA" id="ARBA00022448"/>
    </source>
</evidence>
<dbReference type="InterPro" id="IPR038377">
    <property type="entry name" value="Na/Glc_symporter_sf"/>
</dbReference>
<feature type="transmembrane region" description="Helical" evidence="8">
    <location>
        <begin position="68"/>
        <end position="87"/>
    </location>
</feature>
<dbReference type="PROSITE" id="PS50283">
    <property type="entry name" value="NA_SOLUT_SYMP_3"/>
    <property type="match status" value="1"/>
</dbReference>
<keyword evidence="3" id="KW-0813">Transport</keyword>
<dbReference type="eggNOG" id="COG0591">
    <property type="taxonomic scope" value="Bacteria"/>
</dbReference>
<dbReference type="RefSeq" id="WP_012108569.1">
    <property type="nucleotide sequence ID" value="NC_009714.1"/>
</dbReference>
<comment type="subcellular location">
    <subcellularLocation>
        <location evidence="1">Membrane</location>
        <topology evidence="1">Multi-pass membrane protein</topology>
    </subcellularLocation>
</comment>
<feature type="transmembrane region" description="Helical" evidence="8">
    <location>
        <begin position="212"/>
        <end position="234"/>
    </location>
</feature>
<keyword evidence="10" id="KW-1185">Reference proteome</keyword>
<evidence type="ECO:0000313" key="10">
    <source>
        <dbReference type="Proteomes" id="UP000002407"/>
    </source>
</evidence>
<feature type="transmembrane region" description="Helical" evidence="8">
    <location>
        <begin position="171"/>
        <end position="192"/>
    </location>
</feature>
<feature type="transmembrane region" description="Helical" evidence="8">
    <location>
        <begin position="354"/>
        <end position="379"/>
    </location>
</feature>
<feature type="transmembrane region" description="Helical" evidence="8">
    <location>
        <begin position="113"/>
        <end position="132"/>
    </location>
</feature>
<protein>
    <submittedName>
        <fullName evidence="9">Putative Na+/solute symporter</fullName>
    </submittedName>
</protein>
<dbReference type="GO" id="GO:0022857">
    <property type="term" value="F:transmembrane transporter activity"/>
    <property type="evidence" value="ECO:0007669"/>
    <property type="project" value="InterPro"/>
</dbReference>
<evidence type="ECO:0000313" key="9">
    <source>
        <dbReference type="EMBL" id="ABS52248.1"/>
    </source>
</evidence>
<evidence type="ECO:0000256" key="2">
    <source>
        <dbReference type="ARBA" id="ARBA00006434"/>
    </source>
</evidence>
<dbReference type="HOGENOM" id="CLU_018808_15_3_7"/>
<feature type="transmembrane region" description="Helical" evidence="8">
    <location>
        <begin position="40"/>
        <end position="62"/>
    </location>
</feature>
<dbReference type="InterPro" id="IPR050277">
    <property type="entry name" value="Sodium:Solute_Symporter"/>
</dbReference>
<evidence type="ECO:0000256" key="8">
    <source>
        <dbReference type="SAM" id="Phobius"/>
    </source>
</evidence>
<feature type="transmembrane region" description="Helical" evidence="8">
    <location>
        <begin position="410"/>
        <end position="429"/>
    </location>
</feature>
<dbReference type="PANTHER" id="PTHR48086:SF7">
    <property type="entry name" value="SODIUM-SOLUTE SYMPORTER-RELATED"/>
    <property type="match status" value="1"/>
</dbReference>
<evidence type="ECO:0000256" key="4">
    <source>
        <dbReference type="ARBA" id="ARBA00022692"/>
    </source>
</evidence>
<feature type="transmembrane region" description="Helical" evidence="8">
    <location>
        <begin position="330"/>
        <end position="348"/>
    </location>
</feature>
<keyword evidence="5 8" id="KW-1133">Transmembrane helix</keyword>
<dbReference type="PANTHER" id="PTHR48086">
    <property type="entry name" value="SODIUM/PROLINE SYMPORTER-RELATED"/>
    <property type="match status" value="1"/>
</dbReference>
<evidence type="ECO:0000256" key="6">
    <source>
        <dbReference type="ARBA" id="ARBA00023136"/>
    </source>
</evidence>
<dbReference type="AlphaFoldDB" id="A7I191"/>
<reference evidence="10" key="1">
    <citation type="submission" date="2007-07" db="EMBL/GenBank/DDBJ databases">
        <title>Complete genome sequence of Campylobacter hominis ATCC BAA-381, a commensal isolated from the human gastrointestinal tract.</title>
        <authorList>
            <person name="Fouts D.E."/>
            <person name="Mongodin E.F."/>
            <person name="Puiu D."/>
            <person name="Sebastian Y."/>
            <person name="Miller W.G."/>
            <person name="Mandrell R.E."/>
            <person name="Nelson K.E."/>
        </authorList>
    </citation>
    <scope>NUCLEOTIDE SEQUENCE [LARGE SCALE GENOMIC DNA]</scope>
    <source>
        <strain evidence="10">ATCC BAA-381 / LMG 19568 / NCTC 13146 / CH001A</strain>
    </source>
</reference>
<proteinExistence type="inferred from homology"/>
<dbReference type="InterPro" id="IPR001734">
    <property type="entry name" value="Na/solute_symporter"/>
</dbReference>
<dbReference type="EMBL" id="CP000776">
    <property type="protein sequence ID" value="ABS52248.1"/>
    <property type="molecule type" value="Genomic_DNA"/>
</dbReference>
<dbReference type="KEGG" id="cha:CHAB381_0701"/>
<dbReference type="Pfam" id="PF00474">
    <property type="entry name" value="SSF"/>
    <property type="match status" value="1"/>
</dbReference>
<evidence type="ECO:0000256" key="1">
    <source>
        <dbReference type="ARBA" id="ARBA00004141"/>
    </source>
</evidence>
<evidence type="ECO:0000256" key="7">
    <source>
        <dbReference type="RuleBase" id="RU362091"/>
    </source>
</evidence>
<feature type="transmembrane region" description="Helical" evidence="8">
    <location>
        <begin position="138"/>
        <end position="159"/>
    </location>
</feature>
<feature type="transmembrane region" description="Helical" evidence="8">
    <location>
        <begin position="386"/>
        <end position="404"/>
    </location>
</feature>
<sequence length="438" mass="47596">MIILIIYAVFLFGIGFWDFRKKDGLEGFLVANRSANATKIGFSIMASCIGASATIGLVANVAKFGFPAIWWLLAGAFGLSILAFVFAKKLRKTGALTLPQICEVYISKEARKISAVIITIAWFAILAAQFIATGKILAAFDVNNGVIIGAIVIVIYTMLGGQKSVIKSDVYQYLIVIISLIAVLIWMLMQPVNLFSNLKIEFVNDKFGYDLIFYYLLIQGLVYIIDPALFSRIFSAKDENTAFKGAIFGVAGMVFSAFLIVIIAFGTISLNDSKSGELLTTTLFNALPPVLGILLLLGLLSAIISSADTCLITASSIFCYDVLKSENIKIHRVFVLIFGAISYVLTIFGEEFGILDYLFAANDIFATGVVTALFFAIIFNGKTDKNIMLLAMVCGGACGLTAAISGDKIYSFIGVFTASFFSILAFLRVKFGQRKIYI</sequence>
<evidence type="ECO:0000256" key="5">
    <source>
        <dbReference type="ARBA" id="ARBA00022989"/>
    </source>
</evidence>
<organism evidence="9 10">
    <name type="scientific">Campylobacter hominis (strain ATCC BAA-381 / DSM 21671 / CCUG 45161 / LMG 19568 / NCTC 13146 / CH001A)</name>
    <dbReference type="NCBI Taxonomy" id="360107"/>
    <lineage>
        <taxon>Bacteria</taxon>
        <taxon>Pseudomonadati</taxon>
        <taxon>Campylobacterota</taxon>
        <taxon>Epsilonproteobacteria</taxon>
        <taxon>Campylobacterales</taxon>
        <taxon>Campylobacteraceae</taxon>
        <taxon>Campylobacter</taxon>
    </lineage>
</organism>
<keyword evidence="4 8" id="KW-0812">Transmembrane</keyword>
<gene>
    <name evidence="9" type="ordered locus">CHAB381_0701</name>
</gene>
<dbReference type="Gene3D" id="1.20.1730.10">
    <property type="entry name" value="Sodium/glucose cotransporter"/>
    <property type="match status" value="1"/>
</dbReference>
<feature type="transmembrane region" description="Helical" evidence="8">
    <location>
        <begin position="290"/>
        <end position="318"/>
    </location>
</feature>